<evidence type="ECO:0000313" key="3">
    <source>
        <dbReference type="Proteomes" id="UP001218218"/>
    </source>
</evidence>
<evidence type="ECO:0000259" key="1">
    <source>
        <dbReference type="Pfam" id="PF00134"/>
    </source>
</evidence>
<dbReference type="GO" id="GO:0000307">
    <property type="term" value="C:cyclin-dependent protein kinase holoenzyme complex"/>
    <property type="evidence" value="ECO:0007669"/>
    <property type="project" value="TreeGrafter"/>
</dbReference>
<protein>
    <recommendedName>
        <fullName evidence="1">Cyclin N-terminal domain-containing protein</fullName>
    </recommendedName>
</protein>
<dbReference type="CDD" id="cd20557">
    <property type="entry name" value="CYCLIN_ScPCL1-like"/>
    <property type="match status" value="1"/>
</dbReference>
<dbReference type="PANTHER" id="PTHR15615:SF10">
    <property type="entry name" value="PHO85 CYCLIN-2-RELATED"/>
    <property type="match status" value="1"/>
</dbReference>
<accession>A0AAD7ALQ3</accession>
<dbReference type="GO" id="GO:0016538">
    <property type="term" value="F:cyclin-dependent protein serine/threonine kinase regulator activity"/>
    <property type="evidence" value="ECO:0007669"/>
    <property type="project" value="TreeGrafter"/>
</dbReference>
<dbReference type="SUPFAM" id="SSF47954">
    <property type="entry name" value="Cyclin-like"/>
    <property type="match status" value="1"/>
</dbReference>
<comment type="caution">
    <text evidence="2">The sequence shown here is derived from an EMBL/GenBank/DDBJ whole genome shotgun (WGS) entry which is preliminary data.</text>
</comment>
<dbReference type="InterPro" id="IPR036915">
    <property type="entry name" value="Cyclin-like_sf"/>
</dbReference>
<keyword evidence="3" id="KW-1185">Reference proteome</keyword>
<dbReference type="Gene3D" id="1.10.472.10">
    <property type="entry name" value="Cyclin-like"/>
    <property type="match status" value="1"/>
</dbReference>
<name>A0AAD7ALQ3_9AGAR</name>
<evidence type="ECO:0000313" key="2">
    <source>
        <dbReference type="EMBL" id="KAJ7362485.1"/>
    </source>
</evidence>
<reference evidence="2" key="1">
    <citation type="submission" date="2023-03" db="EMBL/GenBank/DDBJ databases">
        <title>Massive genome expansion in bonnet fungi (Mycena s.s.) driven by repeated elements and novel gene families across ecological guilds.</title>
        <authorList>
            <consortium name="Lawrence Berkeley National Laboratory"/>
            <person name="Harder C.B."/>
            <person name="Miyauchi S."/>
            <person name="Viragh M."/>
            <person name="Kuo A."/>
            <person name="Thoen E."/>
            <person name="Andreopoulos B."/>
            <person name="Lu D."/>
            <person name="Skrede I."/>
            <person name="Drula E."/>
            <person name="Henrissat B."/>
            <person name="Morin E."/>
            <person name="Kohler A."/>
            <person name="Barry K."/>
            <person name="LaButti K."/>
            <person name="Morin E."/>
            <person name="Salamov A."/>
            <person name="Lipzen A."/>
            <person name="Mereny Z."/>
            <person name="Hegedus B."/>
            <person name="Baldrian P."/>
            <person name="Stursova M."/>
            <person name="Weitz H."/>
            <person name="Taylor A."/>
            <person name="Grigoriev I.V."/>
            <person name="Nagy L.G."/>
            <person name="Martin F."/>
            <person name="Kauserud H."/>
        </authorList>
    </citation>
    <scope>NUCLEOTIDE SEQUENCE</scope>
    <source>
        <strain evidence="2">CBHHK002</strain>
    </source>
</reference>
<organism evidence="2 3">
    <name type="scientific">Mycena albidolilacea</name>
    <dbReference type="NCBI Taxonomy" id="1033008"/>
    <lineage>
        <taxon>Eukaryota</taxon>
        <taxon>Fungi</taxon>
        <taxon>Dikarya</taxon>
        <taxon>Basidiomycota</taxon>
        <taxon>Agaricomycotina</taxon>
        <taxon>Agaricomycetes</taxon>
        <taxon>Agaricomycetidae</taxon>
        <taxon>Agaricales</taxon>
        <taxon>Marasmiineae</taxon>
        <taxon>Mycenaceae</taxon>
        <taxon>Mycena</taxon>
    </lineage>
</organism>
<dbReference type="Pfam" id="PF00134">
    <property type="entry name" value="Cyclin_N"/>
    <property type="match status" value="1"/>
</dbReference>
<sequence length="167" mass="18395">SPVHAASLVDPAMHSPELMQLIEMKLSRPVIEYVVDCVFETVDQALARSGLRLLTAQRASYRNRFTPFVATLLSRATVRTPTLLVALVYIARARPHLAVPSAHRAPESVFLGALIVAAKYTNDSALRNARWARCSGGVFGVRDVGRIEREFLAVLDWELGVTEADLL</sequence>
<dbReference type="GO" id="GO:0019901">
    <property type="term" value="F:protein kinase binding"/>
    <property type="evidence" value="ECO:0007669"/>
    <property type="project" value="InterPro"/>
</dbReference>
<dbReference type="InterPro" id="IPR006671">
    <property type="entry name" value="Cyclin_N"/>
</dbReference>
<gene>
    <name evidence="2" type="ORF">DFH08DRAFT_634730</name>
</gene>
<dbReference type="Proteomes" id="UP001218218">
    <property type="component" value="Unassembled WGS sequence"/>
</dbReference>
<proteinExistence type="predicted"/>
<feature type="domain" description="Cyclin N-terminal" evidence="1">
    <location>
        <begin position="59"/>
        <end position="159"/>
    </location>
</feature>
<feature type="non-terminal residue" evidence="2">
    <location>
        <position position="1"/>
    </location>
</feature>
<dbReference type="InterPro" id="IPR013922">
    <property type="entry name" value="Cyclin_PHO80-like"/>
</dbReference>
<dbReference type="PANTHER" id="PTHR15615">
    <property type="match status" value="1"/>
</dbReference>
<dbReference type="AlphaFoldDB" id="A0AAD7ALQ3"/>
<dbReference type="EMBL" id="JARIHO010000004">
    <property type="protein sequence ID" value="KAJ7362485.1"/>
    <property type="molecule type" value="Genomic_DNA"/>
</dbReference>
<dbReference type="GO" id="GO:0005634">
    <property type="term" value="C:nucleus"/>
    <property type="evidence" value="ECO:0007669"/>
    <property type="project" value="TreeGrafter"/>
</dbReference>
<feature type="non-terminal residue" evidence="2">
    <location>
        <position position="167"/>
    </location>
</feature>